<feature type="region of interest" description="Disordered" evidence="1">
    <location>
        <begin position="165"/>
        <end position="192"/>
    </location>
</feature>
<dbReference type="EMBL" id="JARAWN010000137">
    <property type="protein sequence ID" value="MDX3132352.1"/>
    <property type="molecule type" value="Genomic_DNA"/>
</dbReference>
<evidence type="ECO:0000313" key="3">
    <source>
        <dbReference type="Proteomes" id="UP001273589"/>
    </source>
</evidence>
<name>A0AAJ2PRV2_9ACTN</name>
<organism evidence="2 3">
    <name type="scientific">Streptomyces europaeiscabiei</name>
    <dbReference type="NCBI Taxonomy" id="146819"/>
    <lineage>
        <taxon>Bacteria</taxon>
        <taxon>Bacillati</taxon>
        <taxon>Actinomycetota</taxon>
        <taxon>Actinomycetes</taxon>
        <taxon>Kitasatosporales</taxon>
        <taxon>Streptomycetaceae</taxon>
        <taxon>Streptomyces</taxon>
    </lineage>
</organism>
<evidence type="ECO:0000256" key="1">
    <source>
        <dbReference type="SAM" id="MobiDB-lite"/>
    </source>
</evidence>
<proteinExistence type="predicted"/>
<dbReference type="Proteomes" id="UP001273589">
    <property type="component" value="Unassembled WGS sequence"/>
</dbReference>
<dbReference type="AlphaFoldDB" id="A0AAJ2PRV2"/>
<protein>
    <submittedName>
        <fullName evidence="2">Uncharacterized protein</fullName>
    </submittedName>
</protein>
<comment type="caution">
    <text evidence="2">The sequence shown here is derived from an EMBL/GenBank/DDBJ whole genome shotgun (WGS) entry which is preliminary data.</text>
</comment>
<evidence type="ECO:0000313" key="2">
    <source>
        <dbReference type="EMBL" id="MDX3132352.1"/>
    </source>
</evidence>
<sequence length="226" mass="24430">MTADAVADSPDPFGLGELVIGRHRVRRLLGEPHDDWDDAADVLHERRASPVGGRVRPLDELHDPLRMKRLEEGGPDALRAEFEALAGEYDEGEQVPSGPVTACVLFWPSDEFVHLLQGRPSAAEAYGDDHAGHRRQVERALRELSDEGAPRLSVGLASVDGLPGVHGGGGNRFPRHPGGPVRVRRRTGPPGAGDRLAATAQRALLVRFGAQVQDVLRESSARVIVR</sequence>
<reference evidence="2" key="1">
    <citation type="journal article" date="2023" name="Microb. Genom.">
        <title>Mesoterricola silvestris gen. nov., sp. nov., Mesoterricola sediminis sp. nov., Geothrix oryzae sp. nov., Geothrix edaphica sp. nov., Geothrix rubra sp. nov., and Geothrix limicola sp. nov., six novel members of Acidobacteriota isolated from soils.</title>
        <authorList>
            <person name="Weisberg A.J."/>
            <person name="Pearce E."/>
            <person name="Kramer C.G."/>
            <person name="Chang J.H."/>
            <person name="Clarke C.R."/>
        </authorList>
    </citation>
    <scope>NUCLEOTIDE SEQUENCE</scope>
    <source>
        <strain evidence="2">ND06-05F</strain>
    </source>
</reference>
<accession>A0AAJ2PRV2</accession>
<gene>
    <name evidence="2" type="ORF">PV367_21720</name>
</gene>